<name>H2E4G1_9ARAC</name>
<sequence length="49" mass="5963">MPQLSPLPWVFSFIMILMLIVSMLVIYFMNFMKLNELSDFSVKLMKWCW</sequence>
<keyword evidence="1" id="KW-0812">Transmembrane</keyword>
<evidence type="ECO:0000313" key="2">
    <source>
        <dbReference type="EMBL" id="AEX89070.1"/>
    </source>
</evidence>
<dbReference type="EMBL" id="JN716089">
    <property type="protein sequence ID" value="AEX89070.1"/>
    <property type="molecule type" value="Genomic_DNA"/>
</dbReference>
<organism evidence="3">
    <name type="scientific">Austrarchaea sp. SA_1</name>
    <dbReference type="NCBI Taxonomy" id="1090238"/>
    <lineage>
        <taxon>Eukaryota</taxon>
        <taxon>Metazoa</taxon>
        <taxon>Ecdysozoa</taxon>
        <taxon>Arthropoda</taxon>
        <taxon>Chelicerata</taxon>
        <taxon>Arachnida</taxon>
        <taxon>Araneae</taxon>
        <taxon>Araneomorphae</taxon>
        <taxon>Entelegynae</taxon>
        <taxon>Palpimanoidea</taxon>
        <taxon>Archaeidae</taxon>
        <taxon>Austrarchaea</taxon>
    </lineage>
</organism>
<feature type="transmembrane region" description="Helical" evidence="1">
    <location>
        <begin position="6"/>
        <end position="28"/>
    </location>
</feature>
<gene>
    <name evidence="3" type="primary">ATP8</name>
</gene>
<evidence type="ECO:0000256" key="1">
    <source>
        <dbReference type="SAM" id="Phobius"/>
    </source>
</evidence>
<proteinExistence type="predicted"/>
<dbReference type="EMBL" id="JN716090">
    <property type="protein sequence ID" value="AEX89073.1"/>
    <property type="molecule type" value="Genomic_DNA"/>
</dbReference>
<keyword evidence="3" id="KW-0496">Mitochondrion</keyword>
<dbReference type="AlphaFoldDB" id="H2E4G1"/>
<protein>
    <submittedName>
        <fullName evidence="3">ATP synthase F0 subunit 8</fullName>
    </submittedName>
</protein>
<geneLocation type="mitochondrion" evidence="3"/>
<evidence type="ECO:0000313" key="3">
    <source>
        <dbReference type="EMBL" id="AEX89073.1"/>
    </source>
</evidence>
<keyword evidence="1" id="KW-0472">Membrane</keyword>
<dbReference type="EMBL" id="JN716091">
    <property type="protein sequence ID" value="AEX89076.1"/>
    <property type="molecule type" value="Genomic_DNA"/>
</dbReference>
<reference evidence="3" key="1">
    <citation type="journal article" date="2012" name="Mol. Phylogenet. Evol.">
        <title>Phylogeny and historical biogeography of ancient assassin spiders (Araneae: Archaeidae) in the Australian mesic zone: Evidence for Miocene speciation within Tertiary refugia.</title>
        <authorList>
            <person name="Rix M.G."/>
            <person name="Harvey M.S."/>
        </authorList>
    </citation>
    <scope>NUCLEOTIDE SEQUENCE</scope>
    <source>
        <strain evidence="3">Ar77_142_J</strain>
        <strain evidence="4">Ar77_143_J</strain>
        <strain evidence="2">Ar77_50_F</strain>
    </source>
</reference>
<keyword evidence="1" id="KW-1133">Transmembrane helix</keyword>
<evidence type="ECO:0000313" key="4">
    <source>
        <dbReference type="EMBL" id="AEX89076.1"/>
    </source>
</evidence>
<accession>H2E4G1</accession>